<dbReference type="GO" id="GO:0022857">
    <property type="term" value="F:transmembrane transporter activity"/>
    <property type="evidence" value="ECO:0007669"/>
    <property type="project" value="InterPro"/>
</dbReference>
<keyword evidence="2" id="KW-0813">Transport</keyword>
<evidence type="ECO:0000256" key="1">
    <source>
        <dbReference type="ARBA" id="ARBA00009477"/>
    </source>
</evidence>
<dbReference type="Proteomes" id="UP000297739">
    <property type="component" value="Unassembled WGS sequence"/>
</dbReference>
<gene>
    <name evidence="4" type="ORF">E5J99_15805</name>
</gene>
<comment type="caution">
    <text evidence="4">The sequence shown here is derived from an EMBL/GenBank/DDBJ whole genome shotgun (WGS) entry which is preliminary data.</text>
</comment>
<evidence type="ECO:0000313" key="5">
    <source>
        <dbReference type="Proteomes" id="UP000297739"/>
    </source>
</evidence>
<dbReference type="GO" id="GO:0016020">
    <property type="term" value="C:membrane"/>
    <property type="evidence" value="ECO:0007669"/>
    <property type="project" value="InterPro"/>
</dbReference>
<comment type="similarity">
    <text evidence="1">Belongs to the membrane fusion protein (MFP) (TC 8.A.1) family.</text>
</comment>
<dbReference type="AlphaFoldDB" id="A0A4Z0PI59"/>
<evidence type="ECO:0000256" key="2">
    <source>
        <dbReference type="ARBA" id="ARBA00022448"/>
    </source>
</evidence>
<name>A0A4Z0PI59_9BACT</name>
<dbReference type="Pfam" id="PF25919">
    <property type="entry name" value="BSH_CusB"/>
    <property type="match status" value="1"/>
</dbReference>
<dbReference type="PANTHER" id="PTHR30097">
    <property type="entry name" value="CATION EFFLUX SYSTEM PROTEIN CUSB"/>
    <property type="match status" value="1"/>
</dbReference>
<dbReference type="InterPro" id="IPR058790">
    <property type="entry name" value="BSH_CusB"/>
</dbReference>
<dbReference type="OrthoDB" id="9814657at2"/>
<protein>
    <submittedName>
        <fullName evidence="4">Efflux RND transporter periplasmic adaptor subunit</fullName>
    </submittedName>
</protein>
<accession>A0A4Z0PI59</accession>
<dbReference type="EMBL" id="SRLD01000034">
    <property type="protein sequence ID" value="TGE14524.1"/>
    <property type="molecule type" value="Genomic_DNA"/>
</dbReference>
<evidence type="ECO:0000313" key="4">
    <source>
        <dbReference type="EMBL" id="TGE14524.1"/>
    </source>
</evidence>
<dbReference type="PANTHER" id="PTHR30097:SF4">
    <property type="entry name" value="SLR6042 PROTEIN"/>
    <property type="match status" value="1"/>
</dbReference>
<feature type="domain" description="CusB-like barrel-sandwich hybrid" evidence="3">
    <location>
        <begin position="106"/>
        <end position="244"/>
    </location>
</feature>
<evidence type="ECO:0000259" key="3">
    <source>
        <dbReference type="Pfam" id="PF25919"/>
    </source>
</evidence>
<dbReference type="Gene3D" id="1.10.287.470">
    <property type="entry name" value="Helix hairpin bin"/>
    <property type="match status" value="1"/>
</dbReference>
<dbReference type="GO" id="GO:0060003">
    <property type="term" value="P:copper ion export"/>
    <property type="evidence" value="ECO:0007669"/>
    <property type="project" value="TreeGrafter"/>
</dbReference>
<dbReference type="SUPFAM" id="SSF111369">
    <property type="entry name" value="HlyD-like secretion proteins"/>
    <property type="match status" value="1"/>
</dbReference>
<dbReference type="InterPro" id="IPR006143">
    <property type="entry name" value="RND_pump_MFP"/>
</dbReference>
<reference evidence="4 5" key="1">
    <citation type="submission" date="2019-04" db="EMBL/GenBank/DDBJ databases">
        <authorList>
            <person name="Feng G."/>
            <person name="Zhang J."/>
            <person name="Zhu H."/>
        </authorList>
    </citation>
    <scope>NUCLEOTIDE SEQUENCE [LARGE SCALE GENOMIC DNA]</scope>
    <source>
        <strain evidence="4 5">JCM 17223</strain>
    </source>
</reference>
<proteinExistence type="inferred from homology"/>
<dbReference type="InterPro" id="IPR051909">
    <property type="entry name" value="MFP_Cation_Efflux"/>
</dbReference>
<dbReference type="GO" id="GO:0030313">
    <property type="term" value="C:cell envelope"/>
    <property type="evidence" value="ECO:0007669"/>
    <property type="project" value="TreeGrafter"/>
</dbReference>
<dbReference type="Gene3D" id="2.40.50.100">
    <property type="match status" value="1"/>
</dbReference>
<keyword evidence="5" id="KW-1185">Reference proteome</keyword>
<dbReference type="NCBIfam" id="TIGR01730">
    <property type="entry name" value="RND_mfp"/>
    <property type="match status" value="1"/>
</dbReference>
<organism evidence="4 5">
    <name type="scientific">Hymenobacter elongatus</name>
    <dbReference type="NCBI Taxonomy" id="877208"/>
    <lineage>
        <taxon>Bacteria</taxon>
        <taxon>Pseudomonadati</taxon>
        <taxon>Bacteroidota</taxon>
        <taxon>Cytophagia</taxon>
        <taxon>Cytophagales</taxon>
        <taxon>Hymenobacteraceae</taxon>
        <taxon>Hymenobacter</taxon>
    </lineage>
</organism>
<dbReference type="GO" id="GO:0015679">
    <property type="term" value="P:plasma membrane copper ion transport"/>
    <property type="evidence" value="ECO:0007669"/>
    <property type="project" value="TreeGrafter"/>
</dbReference>
<sequence>MCLGFYYPSRTPNFNFTASIMRHLPLYLLLLSLLASCGTREESAKTETAAATTVAAAEAAVADRVTLSAAEQRAGSIRLGSLVERPMSGGVKVNGVLDVPPENLVSVSAPLGGIVDRTTLLQGTKVRAGQVLAVIRNPDFVQLQQDYLESRSQLTFAQAEYERQAELYRQEVAPQKNYQRAQAEYEALQIKTNAQAARLRLAGLPRGGAIVSTTALRAPAGGFVKAVNVSVGQSVTPTDVLFEIVDPEHLHVELMVFEKDIPQVKEGQLVRFSLGNDSVGRERTAHVYLISKTISDERTVRVHGHLDREDEQLLPGTFVRAVIETNRLTVPTLPEKAVVQFGGLAYVFVAESAATQTSSVTYRLVPVTRGVSEDGYTEVRLPAAEAGKPLRFVVEGAYSLLSKLKNAEEEE</sequence>
<dbReference type="Gene3D" id="2.40.420.20">
    <property type="match status" value="1"/>
</dbReference>